<name>A0A420DS05_9RHOB</name>
<dbReference type="OrthoDB" id="6305173at2"/>
<keyword evidence="4" id="KW-1185">Reference proteome</keyword>
<proteinExistence type="predicted"/>
<organism evidence="3 4">
    <name type="scientific">Sulfitobacter guttiformis</name>
    <dbReference type="NCBI Taxonomy" id="74349"/>
    <lineage>
        <taxon>Bacteria</taxon>
        <taxon>Pseudomonadati</taxon>
        <taxon>Pseudomonadota</taxon>
        <taxon>Alphaproteobacteria</taxon>
        <taxon>Rhodobacterales</taxon>
        <taxon>Roseobacteraceae</taxon>
        <taxon>Sulfitobacter</taxon>
    </lineage>
</organism>
<feature type="compositionally biased region" description="Polar residues" evidence="1">
    <location>
        <begin position="65"/>
        <end position="74"/>
    </location>
</feature>
<evidence type="ECO:0000256" key="1">
    <source>
        <dbReference type="SAM" id="MobiDB-lite"/>
    </source>
</evidence>
<comment type="caution">
    <text evidence="3">The sequence shown here is derived from an EMBL/GenBank/DDBJ whole genome shotgun (WGS) entry which is preliminary data.</text>
</comment>
<dbReference type="NCBIfam" id="NF038133">
    <property type="entry name" value="choice_anch_L"/>
    <property type="match status" value="1"/>
</dbReference>
<evidence type="ECO:0000313" key="4">
    <source>
        <dbReference type="Proteomes" id="UP000284407"/>
    </source>
</evidence>
<dbReference type="Gene3D" id="2.170.16.10">
    <property type="entry name" value="Hedgehog/Intein (Hint) domain"/>
    <property type="match status" value="1"/>
</dbReference>
<dbReference type="InterPro" id="IPR036844">
    <property type="entry name" value="Hint_dom_sf"/>
</dbReference>
<dbReference type="EMBL" id="RAQK01000001">
    <property type="protein sequence ID" value="RKE97111.1"/>
    <property type="molecule type" value="Genomic_DNA"/>
</dbReference>
<protein>
    <submittedName>
        <fullName evidence="3">Hint domain-containing protein</fullName>
    </submittedName>
</protein>
<dbReference type="Proteomes" id="UP000284407">
    <property type="component" value="Unassembled WGS sequence"/>
</dbReference>
<dbReference type="STRING" id="1443111.Z949_3722"/>
<evidence type="ECO:0000259" key="2">
    <source>
        <dbReference type="Pfam" id="PF13403"/>
    </source>
</evidence>
<dbReference type="InterPro" id="IPR028992">
    <property type="entry name" value="Hedgehog/Intein_dom"/>
</dbReference>
<dbReference type="Pfam" id="PF13403">
    <property type="entry name" value="Hint_2"/>
    <property type="match status" value="1"/>
</dbReference>
<feature type="domain" description="Hedgehog/Intein (Hint)" evidence="2">
    <location>
        <begin position="339"/>
        <end position="476"/>
    </location>
</feature>
<reference evidence="3 4" key="1">
    <citation type="submission" date="2018-09" db="EMBL/GenBank/DDBJ databases">
        <title>Genomic Encyclopedia of Archaeal and Bacterial Type Strains, Phase II (KMG-II): from individual species to whole genera.</title>
        <authorList>
            <person name="Goeker M."/>
        </authorList>
    </citation>
    <scope>NUCLEOTIDE SEQUENCE [LARGE SCALE GENOMIC DNA]</scope>
    <source>
        <strain evidence="3 4">DSM 11458</strain>
    </source>
</reference>
<dbReference type="InterPro" id="IPR049804">
    <property type="entry name" value="Choice_anch_L"/>
</dbReference>
<feature type="region of interest" description="Disordered" evidence="1">
    <location>
        <begin position="48"/>
        <end position="96"/>
    </location>
</feature>
<sequence>MVAASELPISTVREGTTATDMANEIFGNGVTVTGATYYGDIDSAGTYSGGDTNSPGVTPGATGVILSTGNAEDFTNSRGQSNQSTNTSTNTSGTNNFNQYNNAAGGTTYDASTLDIDFIPDTNILTMQFVFSSEEYPEFANSIYQDFFGVWINGQLVEHDVGDGETDPFNISTTNNINMYNDNTSDAFNTEMDGFTITLTLTMYVNPGQVNSMRIAIADVGDSNYDSNVLIAGNSVQTRLVALSDDVNVYPDGTTTLNVLANDINNGPAGSTMTITHINGQPATVGTPITLPTGQIVTLNANGTFSVVGDGDEENFNFTYTISNGIDTDVGFVNATSVPCFVAGTLIATPDGDQCAERLLPGDLVMTKDEGAQPLRWIGTRRVKAIGDFAPIHIRANTLGQHRDLLVSPLHRVLIKDNLAELLFGEAEVLVAARDLVNDYSITRREGGEVTYVHLLFDRHQVVFSEGLETESFLPGPQTATSFEAEVVDEIYSVFPELDPTSGTGYPIAARRTLKRYEAELLRAAKVA</sequence>
<accession>A0A420DS05</accession>
<evidence type="ECO:0000313" key="3">
    <source>
        <dbReference type="EMBL" id="RKE97111.1"/>
    </source>
</evidence>
<dbReference type="RefSeq" id="WP_025064036.1">
    <property type="nucleotide sequence ID" value="NZ_RAQK01000001.1"/>
</dbReference>
<dbReference type="SUPFAM" id="SSF51294">
    <property type="entry name" value="Hedgehog/intein (Hint) domain"/>
    <property type="match status" value="1"/>
</dbReference>
<gene>
    <name evidence="3" type="ORF">C8N30_1697</name>
</gene>
<dbReference type="AlphaFoldDB" id="A0A420DS05"/>
<feature type="compositionally biased region" description="Low complexity" evidence="1">
    <location>
        <begin position="76"/>
        <end position="96"/>
    </location>
</feature>